<protein>
    <submittedName>
        <fullName evidence="1">Uncharacterized protein</fullName>
    </submittedName>
</protein>
<evidence type="ECO:0000313" key="1">
    <source>
        <dbReference type="EMBL" id="RSI42553.1"/>
    </source>
</evidence>
<evidence type="ECO:0000313" key="2">
    <source>
        <dbReference type="Proteomes" id="UP000282617"/>
    </source>
</evidence>
<proteinExistence type="predicted"/>
<organism evidence="1 2">
    <name type="scientific">Streptococcus cristatus</name>
    <dbReference type="NCBI Taxonomy" id="45634"/>
    <lineage>
        <taxon>Bacteria</taxon>
        <taxon>Bacillati</taxon>
        <taxon>Bacillota</taxon>
        <taxon>Bacilli</taxon>
        <taxon>Lactobacillales</taxon>
        <taxon>Streptococcaceae</taxon>
        <taxon>Streptococcus</taxon>
    </lineage>
</organism>
<dbReference type="AlphaFoldDB" id="A0A3R9HDB9"/>
<reference evidence="1 2" key="1">
    <citation type="submission" date="2018-11" db="EMBL/GenBank/DDBJ databases">
        <title>Species Designations Belie Phenotypic and Genotypic Heterogeneity in Oral Streptococci.</title>
        <authorList>
            <person name="Velsko I."/>
        </authorList>
    </citation>
    <scope>NUCLEOTIDE SEQUENCE [LARGE SCALE GENOMIC DNA]</scope>
    <source>
        <strain evidence="1 2">BCC51</strain>
    </source>
</reference>
<sequence length="132" mass="14923">MILSNEILNAFHHKPHGTVLVGIKNSIIYQNKHKRGWDKSPSLSIVFGLSSKTQWLSGLYYADFISFYSPTQLCGGGTTKSNSNELPISVPLSFLFFLTPFACNRDDCCYQKENNISGNWKPDIAMIQSKQW</sequence>
<gene>
    <name evidence="1" type="ORF">D8872_07500</name>
</gene>
<comment type="caution">
    <text evidence="1">The sequence shown here is derived from an EMBL/GenBank/DDBJ whole genome shotgun (WGS) entry which is preliminary data.</text>
</comment>
<accession>A0A3R9HDB9</accession>
<dbReference type="Proteomes" id="UP000282617">
    <property type="component" value="Unassembled WGS sequence"/>
</dbReference>
<dbReference type="EMBL" id="RJNA01000011">
    <property type="protein sequence ID" value="RSI42553.1"/>
    <property type="molecule type" value="Genomic_DNA"/>
</dbReference>
<name>A0A3R9HDB9_STRCR</name>